<comment type="caution">
    <text evidence="3">The sequence shown here is derived from an EMBL/GenBank/DDBJ whole genome shotgun (WGS) entry which is preliminary data.</text>
</comment>
<reference evidence="3 4" key="1">
    <citation type="journal article" date="2022" name="G3 (Bethesda)">
        <title>Whole-genome sequence and methylome profiling of the almond [Prunus dulcis (Mill.) D.A. Webb] cultivar 'Nonpareil'.</title>
        <authorList>
            <person name="D'Amico-Willman K.M."/>
            <person name="Ouma W.Z."/>
            <person name="Meulia T."/>
            <person name="Sideli G.M."/>
            <person name="Gradziel T.M."/>
            <person name="Fresnedo-Ramirez J."/>
        </authorList>
    </citation>
    <scope>NUCLEOTIDE SEQUENCE [LARGE SCALE GENOMIC DNA]</scope>
    <source>
        <strain evidence="3">Clone GOH B32 T37-40</strain>
    </source>
</reference>
<feature type="compositionally biased region" description="Basic and acidic residues" evidence="1">
    <location>
        <begin position="135"/>
        <end position="146"/>
    </location>
</feature>
<dbReference type="PANTHER" id="PTHR33108">
    <property type="entry name" value="OS01G0745000 PROTEIN"/>
    <property type="match status" value="1"/>
</dbReference>
<protein>
    <recommendedName>
        <fullName evidence="5">DUF1677 family protein</fullName>
    </recommendedName>
</protein>
<name>A0AAD5F622_PRUDU</name>
<keyword evidence="2" id="KW-0472">Membrane</keyword>
<dbReference type="Proteomes" id="UP001054821">
    <property type="component" value="Chromosome 1"/>
</dbReference>
<evidence type="ECO:0000313" key="3">
    <source>
        <dbReference type="EMBL" id="KAI5354617.1"/>
    </source>
</evidence>
<evidence type="ECO:0000256" key="2">
    <source>
        <dbReference type="SAM" id="Phobius"/>
    </source>
</evidence>
<dbReference type="EMBL" id="JAJFAZ020000001">
    <property type="protein sequence ID" value="KAI5354617.1"/>
    <property type="molecule type" value="Genomic_DNA"/>
</dbReference>
<dbReference type="PANTHER" id="PTHR33108:SF14">
    <property type="entry name" value="OS01G0745000 PROTEIN"/>
    <property type="match status" value="1"/>
</dbReference>
<dbReference type="InterPro" id="IPR012876">
    <property type="entry name" value="DUF1677_pln"/>
</dbReference>
<keyword evidence="2" id="KW-0812">Transmembrane</keyword>
<keyword evidence="4" id="KW-1185">Reference proteome</keyword>
<accession>A0AAD5F622</accession>
<proteinExistence type="predicted"/>
<organism evidence="3 4">
    <name type="scientific">Prunus dulcis</name>
    <name type="common">Almond</name>
    <name type="synonym">Amygdalus dulcis</name>
    <dbReference type="NCBI Taxonomy" id="3755"/>
    <lineage>
        <taxon>Eukaryota</taxon>
        <taxon>Viridiplantae</taxon>
        <taxon>Streptophyta</taxon>
        <taxon>Embryophyta</taxon>
        <taxon>Tracheophyta</taxon>
        <taxon>Spermatophyta</taxon>
        <taxon>Magnoliopsida</taxon>
        <taxon>eudicotyledons</taxon>
        <taxon>Gunneridae</taxon>
        <taxon>Pentapetalae</taxon>
        <taxon>rosids</taxon>
        <taxon>fabids</taxon>
        <taxon>Rosales</taxon>
        <taxon>Rosaceae</taxon>
        <taxon>Amygdaloideae</taxon>
        <taxon>Amygdaleae</taxon>
        <taxon>Prunus</taxon>
    </lineage>
</organism>
<evidence type="ECO:0000313" key="4">
    <source>
        <dbReference type="Proteomes" id="UP001054821"/>
    </source>
</evidence>
<gene>
    <name evidence="3" type="ORF">L3X38_007512</name>
</gene>
<dbReference type="AlphaFoldDB" id="A0AAD5F622"/>
<feature type="transmembrane region" description="Helical" evidence="2">
    <location>
        <begin position="174"/>
        <end position="193"/>
    </location>
</feature>
<dbReference type="Pfam" id="PF07911">
    <property type="entry name" value="DUF1677"/>
    <property type="match status" value="1"/>
</dbReference>
<keyword evidence="2" id="KW-1133">Transmembrane helix</keyword>
<sequence length="196" mass="22627">MMSIYLFRVRACVQNDQRLRNAISDVSNEINKYKKELESSNVVAKIDEVKQAECECCGLKEECTAGYINEVEDSFSGKWVCGLCSEAVKDKMKEVAPNGTATQEAVSSHRDFCQKYNRARLNPKLSLTSTMREIARRSSENRDSKHNLPMSKLGRSSSCGPRIDFKQYMQQNDYYLSHHIYLAYIYIYIYIVYTAY</sequence>
<evidence type="ECO:0000256" key="1">
    <source>
        <dbReference type="SAM" id="MobiDB-lite"/>
    </source>
</evidence>
<evidence type="ECO:0008006" key="5">
    <source>
        <dbReference type="Google" id="ProtNLM"/>
    </source>
</evidence>
<feature type="region of interest" description="Disordered" evidence="1">
    <location>
        <begin position="135"/>
        <end position="155"/>
    </location>
</feature>